<evidence type="ECO:0000313" key="8">
    <source>
        <dbReference type="EMBL" id="OCG73935.1"/>
    </source>
</evidence>
<dbReference type="GO" id="GO:0005886">
    <property type="term" value="C:plasma membrane"/>
    <property type="evidence" value="ECO:0007669"/>
    <property type="project" value="UniProtKB-SubCell"/>
</dbReference>
<reference evidence="8 9" key="1">
    <citation type="submission" date="2016-05" db="EMBL/GenBank/DDBJ databases">
        <authorList>
            <person name="Lavstsen T."/>
            <person name="Jespersen J.S."/>
        </authorList>
    </citation>
    <scope>NUCLEOTIDE SEQUENCE [LARGE SCALE GENOMIC DNA]</scope>
    <source>
        <strain evidence="8 9">YLB-01</strain>
    </source>
</reference>
<dbReference type="STRING" id="904291.A7J15_06940"/>
<feature type="transmembrane region" description="Helical" evidence="6">
    <location>
        <begin position="262"/>
        <end position="287"/>
    </location>
</feature>
<keyword evidence="9" id="KW-1185">Reference proteome</keyword>
<sequence length="296" mass="30497">MAVTREAPAAVAATLLKVAVLLEAGTSPGAAWRHVAEAGDDAAARIAGRLEGDRSVPEALEGERGDAWREVAAAWEIAATVGAPLAPSLRGIALALRDAQEAMDDVRIALAEPASTARLMTWLPVFGVVVGLALGFDVVGVLFTHPIGIACLVVGIGLLGLARWWTSRLVRGAQPPAGVPGIHAELTAIALGGGASIERARSLVGEADTGRHLDPEQTESVLDLSRRAGVPAVDLLRATAVQQRHDARTDGRLRAARLGGRLLLPLGVCTLPAFVCLGVAPMLIAVLSSTSLPALP</sequence>
<dbReference type="Pfam" id="PF00482">
    <property type="entry name" value="T2SSF"/>
    <property type="match status" value="1"/>
</dbReference>
<feature type="transmembrane region" description="Helical" evidence="6">
    <location>
        <begin position="119"/>
        <end position="136"/>
    </location>
</feature>
<accession>A0A1B9NBF7</accession>
<comment type="subcellular location">
    <subcellularLocation>
        <location evidence="1">Cell membrane</location>
        <topology evidence="1">Multi-pass membrane protein</topology>
    </subcellularLocation>
</comment>
<keyword evidence="3 6" id="KW-0812">Transmembrane</keyword>
<dbReference type="PANTHER" id="PTHR35007:SF4">
    <property type="entry name" value="CONSERVED TRANSMEMBRANE PROTEIN-RELATED"/>
    <property type="match status" value="1"/>
</dbReference>
<dbReference type="PANTHER" id="PTHR35007">
    <property type="entry name" value="INTEGRAL MEMBRANE PROTEIN-RELATED"/>
    <property type="match status" value="1"/>
</dbReference>
<dbReference type="EMBL" id="LXMD01000023">
    <property type="protein sequence ID" value="OCG73935.1"/>
    <property type="molecule type" value="Genomic_DNA"/>
</dbReference>
<organism evidence="8 9">
    <name type="scientific">Microbacterium sediminis</name>
    <dbReference type="NCBI Taxonomy" id="904291"/>
    <lineage>
        <taxon>Bacteria</taxon>
        <taxon>Bacillati</taxon>
        <taxon>Actinomycetota</taxon>
        <taxon>Actinomycetes</taxon>
        <taxon>Micrococcales</taxon>
        <taxon>Microbacteriaceae</taxon>
        <taxon>Microbacterium</taxon>
    </lineage>
</organism>
<evidence type="ECO:0000256" key="5">
    <source>
        <dbReference type="ARBA" id="ARBA00023136"/>
    </source>
</evidence>
<keyword evidence="2" id="KW-1003">Cell membrane</keyword>
<name>A0A1B9NBF7_9MICO</name>
<feature type="transmembrane region" description="Helical" evidence="6">
    <location>
        <begin position="142"/>
        <end position="162"/>
    </location>
</feature>
<feature type="domain" description="Type II secretion system protein GspF" evidence="7">
    <location>
        <begin position="17"/>
        <end position="132"/>
    </location>
</feature>
<protein>
    <submittedName>
        <fullName evidence="8">Pilus assembly protein TadB</fullName>
    </submittedName>
</protein>
<dbReference type="InterPro" id="IPR018076">
    <property type="entry name" value="T2SS_GspF_dom"/>
</dbReference>
<evidence type="ECO:0000313" key="9">
    <source>
        <dbReference type="Proteomes" id="UP000093355"/>
    </source>
</evidence>
<evidence type="ECO:0000256" key="3">
    <source>
        <dbReference type="ARBA" id="ARBA00022692"/>
    </source>
</evidence>
<proteinExistence type="predicted"/>
<evidence type="ECO:0000256" key="6">
    <source>
        <dbReference type="SAM" id="Phobius"/>
    </source>
</evidence>
<comment type="caution">
    <text evidence="8">The sequence shown here is derived from an EMBL/GenBank/DDBJ whole genome shotgun (WGS) entry which is preliminary data.</text>
</comment>
<dbReference type="Proteomes" id="UP000093355">
    <property type="component" value="Unassembled WGS sequence"/>
</dbReference>
<dbReference type="RefSeq" id="WP_067026313.1">
    <property type="nucleotide sequence ID" value="NZ_CP038256.1"/>
</dbReference>
<evidence type="ECO:0000256" key="1">
    <source>
        <dbReference type="ARBA" id="ARBA00004651"/>
    </source>
</evidence>
<evidence type="ECO:0000259" key="7">
    <source>
        <dbReference type="Pfam" id="PF00482"/>
    </source>
</evidence>
<evidence type="ECO:0000256" key="4">
    <source>
        <dbReference type="ARBA" id="ARBA00022989"/>
    </source>
</evidence>
<evidence type="ECO:0000256" key="2">
    <source>
        <dbReference type="ARBA" id="ARBA00022475"/>
    </source>
</evidence>
<keyword evidence="5 6" id="KW-0472">Membrane</keyword>
<keyword evidence="4 6" id="KW-1133">Transmembrane helix</keyword>
<gene>
    <name evidence="8" type="ORF">A7J15_06940</name>
</gene>
<dbReference type="AlphaFoldDB" id="A0A1B9NBF7"/>